<accession>A0A9D1L763</accession>
<dbReference type="PANTHER" id="PTHR41260:SF1">
    <property type="entry name" value="PROTEIN ECSC"/>
    <property type="match status" value="1"/>
</dbReference>
<sequence length="264" mass="30563">MLKRKTPLEKEIASVVKKEEEYIRKHYEENESFINRKLEEKVPENFQSRLDSAFSKAFALVFQKGTGVIEKTYSKEKHQRSYMENEELAAERNTRKTLRAFKKNAARSGGKNLVISGVEGVGLGLLGIGLPDIPVFVAVILKSVYETALHYGYDYEGEEERYFILKLIETALSRGSSLEEKNKAVEIFLEKRTLPESYRRDEQIELTSSMLSKELLYMKFLQGIPVAGVIGGIYDSVYLNRILRYARLKYRKRFLLDRLHESNK</sequence>
<evidence type="ECO:0000313" key="3">
    <source>
        <dbReference type="Proteomes" id="UP000824090"/>
    </source>
</evidence>
<keyword evidence="1" id="KW-0472">Membrane</keyword>
<dbReference type="PANTHER" id="PTHR41260">
    <property type="entry name" value="PROTEIN ECSC"/>
    <property type="match status" value="1"/>
</dbReference>
<dbReference type="AlphaFoldDB" id="A0A9D1L763"/>
<keyword evidence="1" id="KW-1133">Transmembrane helix</keyword>
<evidence type="ECO:0000256" key="1">
    <source>
        <dbReference type="SAM" id="Phobius"/>
    </source>
</evidence>
<organism evidence="2 3">
    <name type="scientific">Candidatus Allocopromorpha excrementigallinarum</name>
    <dbReference type="NCBI Taxonomy" id="2840742"/>
    <lineage>
        <taxon>Bacteria</taxon>
        <taxon>Bacillati</taxon>
        <taxon>Bacillota</taxon>
        <taxon>Clostridia</taxon>
        <taxon>Eubacteriales</taxon>
        <taxon>Eubacteriaceae</taxon>
        <taxon>Eubacteriaceae incertae sedis</taxon>
        <taxon>Candidatus Allocopromorpha</taxon>
    </lineage>
</organism>
<name>A0A9D1L763_9FIRM</name>
<reference evidence="2" key="2">
    <citation type="journal article" date="2021" name="PeerJ">
        <title>Extensive microbial diversity within the chicken gut microbiome revealed by metagenomics and culture.</title>
        <authorList>
            <person name="Gilroy R."/>
            <person name="Ravi A."/>
            <person name="Getino M."/>
            <person name="Pursley I."/>
            <person name="Horton D.L."/>
            <person name="Alikhan N.F."/>
            <person name="Baker D."/>
            <person name="Gharbi K."/>
            <person name="Hall N."/>
            <person name="Watson M."/>
            <person name="Adriaenssens E.M."/>
            <person name="Foster-Nyarko E."/>
            <person name="Jarju S."/>
            <person name="Secka A."/>
            <person name="Antonio M."/>
            <person name="Oren A."/>
            <person name="Chaudhuri R.R."/>
            <person name="La Ragione R."/>
            <person name="Hildebrand F."/>
            <person name="Pallen M.J."/>
        </authorList>
    </citation>
    <scope>NUCLEOTIDE SEQUENCE</scope>
    <source>
        <strain evidence="2">ChiHcec3-6078</strain>
    </source>
</reference>
<evidence type="ECO:0000313" key="2">
    <source>
        <dbReference type="EMBL" id="HIU25718.1"/>
    </source>
</evidence>
<comment type="caution">
    <text evidence="2">The sequence shown here is derived from an EMBL/GenBank/DDBJ whole genome shotgun (WGS) entry which is preliminary data.</text>
</comment>
<dbReference type="Proteomes" id="UP000824090">
    <property type="component" value="Unassembled WGS sequence"/>
</dbReference>
<gene>
    <name evidence="2" type="ORF">IAC50_04420</name>
</gene>
<keyword evidence="1" id="KW-0812">Transmembrane</keyword>
<dbReference type="EMBL" id="DVMP01000084">
    <property type="protein sequence ID" value="HIU25718.1"/>
    <property type="molecule type" value="Genomic_DNA"/>
</dbReference>
<proteinExistence type="predicted"/>
<dbReference type="Pfam" id="PF12787">
    <property type="entry name" value="EcsC"/>
    <property type="match status" value="1"/>
</dbReference>
<reference evidence="2" key="1">
    <citation type="submission" date="2020-10" db="EMBL/GenBank/DDBJ databases">
        <authorList>
            <person name="Gilroy R."/>
        </authorList>
    </citation>
    <scope>NUCLEOTIDE SEQUENCE</scope>
    <source>
        <strain evidence="2">ChiHcec3-6078</strain>
    </source>
</reference>
<protein>
    <submittedName>
        <fullName evidence="2">EcsC family protein</fullName>
    </submittedName>
</protein>
<feature type="transmembrane region" description="Helical" evidence="1">
    <location>
        <begin position="220"/>
        <end position="243"/>
    </location>
</feature>
<dbReference type="InterPro" id="IPR024787">
    <property type="entry name" value="EcsC"/>
</dbReference>